<dbReference type="PROSITE" id="PS50928">
    <property type="entry name" value="ABC_TM1"/>
    <property type="match status" value="1"/>
</dbReference>
<feature type="transmembrane region" description="Helical" evidence="7">
    <location>
        <begin position="188"/>
        <end position="209"/>
    </location>
</feature>
<dbReference type="AlphaFoldDB" id="A0A831XA21"/>
<evidence type="ECO:0000259" key="8">
    <source>
        <dbReference type="PROSITE" id="PS50928"/>
    </source>
</evidence>
<dbReference type="CDD" id="cd06261">
    <property type="entry name" value="TM_PBP2"/>
    <property type="match status" value="1"/>
</dbReference>
<dbReference type="SUPFAM" id="SSF161098">
    <property type="entry name" value="MetI-like"/>
    <property type="match status" value="1"/>
</dbReference>
<evidence type="ECO:0000256" key="6">
    <source>
        <dbReference type="ARBA" id="ARBA00023136"/>
    </source>
</evidence>
<keyword evidence="2 7" id="KW-0813">Transport</keyword>
<dbReference type="GO" id="GO:0005886">
    <property type="term" value="C:plasma membrane"/>
    <property type="evidence" value="ECO:0007669"/>
    <property type="project" value="UniProtKB-SubCell"/>
</dbReference>
<dbReference type="InterPro" id="IPR000515">
    <property type="entry name" value="MetI-like"/>
</dbReference>
<evidence type="ECO:0000256" key="7">
    <source>
        <dbReference type="RuleBase" id="RU363032"/>
    </source>
</evidence>
<dbReference type="EMBL" id="DSIY01000359">
    <property type="protein sequence ID" value="HEG92800.1"/>
    <property type="molecule type" value="Genomic_DNA"/>
</dbReference>
<keyword evidence="5 7" id="KW-1133">Transmembrane helix</keyword>
<accession>A0A831XA21</accession>
<evidence type="ECO:0000313" key="9">
    <source>
        <dbReference type="EMBL" id="HEG92800.1"/>
    </source>
</evidence>
<dbReference type="PANTHER" id="PTHR32243">
    <property type="entry name" value="MALTOSE TRANSPORT SYSTEM PERMEASE-RELATED"/>
    <property type="match status" value="1"/>
</dbReference>
<reference evidence="9" key="1">
    <citation type="journal article" date="2020" name="mSystems">
        <title>Genome- and Community-Level Interaction Insights into Carbon Utilization and Element Cycling Functions of Hydrothermarchaeota in Hydrothermal Sediment.</title>
        <authorList>
            <person name="Zhou Z."/>
            <person name="Liu Y."/>
            <person name="Xu W."/>
            <person name="Pan J."/>
            <person name="Luo Z.H."/>
            <person name="Li M."/>
        </authorList>
    </citation>
    <scope>NUCLEOTIDE SEQUENCE [LARGE SCALE GENOMIC DNA]</scope>
    <source>
        <strain evidence="9">SpSt-210</strain>
    </source>
</reference>
<evidence type="ECO:0000256" key="1">
    <source>
        <dbReference type="ARBA" id="ARBA00004651"/>
    </source>
</evidence>
<sequence>MLAAVRAALTTYVPVLPFVVFALFPYYHMAVTSLKADAELYNPLKNPLWIQDGATLDHYRVLVRETLFSRWYLNTFAVSAIATVASVIIGLLAAYALARLRFPGVGPFGVAIFVTYLVPPSLLFLPLAIVVNHLGLSDSVWSLVVTYPTFLVPFNTWLLMGYLRTIPRELEECAMIDGASRIQAMRRIILPLALPGVLSAAIFSFTLSWNEFLYALVFMGSGHMKTIPVGTVNDLIRADVFQWGPLMAAAVLGSVPVAVVYTFFVDHYVSGMTAGAVKG</sequence>
<comment type="similarity">
    <text evidence="7">Belongs to the binding-protein-dependent transport system permease family.</text>
</comment>
<keyword evidence="4 7" id="KW-0812">Transmembrane</keyword>
<dbReference type="InterPro" id="IPR050901">
    <property type="entry name" value="BP-dep_ABC_trans_perm"/>
</dbReference>
<evidence type="ECO:0000256" key="5">
    <source>
        <dbReference type="ARBA" id="ARBA00022989"/>
    </source>
</evidence>
<proteinExistence type="inferred from homology"/>
<feature type="domain" description="ABC transmembrane type-1" evidence="8">
    <location>
        <begin position="72"/>
        <end position="264"/>
    </location>
</feature>
<dbReference type="PANTHER" id="PTHR32243:SF18">
    <property type="entry name" value="INNER MEMBRANE ABC TRANSPORTER PERMEASE PROTEIN YCJP"/>
    <property type="match status" value="1"/>
</dbReference>
<dbReference type="GO" id="GO:0055085">
    <property type="term" value="P:transmembrane transport"/>
    <property type="evidence" value="ECO:0007669"/>
    <property type="project" value="InterPro"/>
</dbReference>
<feature type="transmembrane region" description="Helical" evidence="7">
    <location>
        <begin position="243"/>
        <end position="264"/>
    </location>
</feature>
<evidence type="ECO:0000256" key="3">
    <source>
        <dbReference type="ARBA" id="ARBA00022475"/>
    </source>
</evidence>
<keyword evidence="6 7" id="KW-0472">Membrane</keyword>
<feature type="transmembrane region" description="Helical" evidence="7">
    <location>
        <begin position="140"/>
        <end position="160"/>
    </location>
</feature>
<keyword evidence="3" id="KW-1003">Cell membrane</keyword>
<evidence type="ECO:0000256" key="2">
    <source>
        <dbReference type="ARBA" id="ARBA00022448"/>
    </source>
</evidence>
<dbReference type="InterPro" id="IPR035906">
    <property type="entry name" value="MetI-like_sf"/>
</dbReference>
<dbReference type="Pfam" id="PF00528">
    <property type="entry name" value="BPD_transp_1"/>
    <property type="match status" value="1"/>
</dbReference>
<comment type="caution">
    <text evidence="9">The sequence shown here is derived from an EMBL/GenBank/DDBJ whole genome shotgun (WGS) entry which is preliminary data.</text>
</comment>
<feature type="transmembrane region" description="Helical" evidence="7">
    <location>
        <begin position="110"/>
        <end position="134"/>
    </location>
</feature>
<organism evidence="9">
    <name type="scientific">Thermorudis peleae</name>
    <dbReference type="NCBI Taxonomy" id="1382356"/>
    <lineage>
        <taxon>Bacteria</taxon>
        <taxon>Pseudomonadati</taxon>
        <taxon>Thermomicrobiota</taxon>
        <taxon>Thermomicrobia</taxon>
        <taxon>Thermomicrobia incertae sedis</taxon>
        <taxon>Thermorudis</taxon>
    </lineage>
</organism>
<dbReference type="Gene3D" id="1.10.3720.10">
    <property type="entry name" value="MetI-like"/>
    <property type="match status" value="1"/>
</dbReference>
<comment type="subcellular location">
    <subcellularLocation>
        <location evidence="1 7">Cell membrane</location>
        <topology evidence="1 7">Multi-pass membrane protein</topology>
    </subcellularLocation>
</comment>
<name>A0A831XA21_9BACT</name>
<feature type="transmembrane region" description="Helical" evidence="7">
    <location>
        <begin position="7"/>
        <end position="27"/>
    </location>
</feature>
<gene>
    <name evidence="9" type="ORF">ENP34_15400</name>
</gene>
<evidence type="ECO:0000256" key="4">
    <source>
        <dbReference type="ARBA" id="ARBA00022692"/>
    </source>
</evidence>
<protein>
    <submittedName>
        <fullName evidence="9">Carbohydrate ABC transporter permease</fullName>
    </submittedName>
</protein>
<feature type="transmembrane region" description="Helical" evidence="7">
    <location>
        <begin position="71"/>
        <end position="98"/>
    </location>
</feature>